<evidence type="ECO:0000313" key="2">
    <source>
        <dbReference type="EMBL" id="AES00658.1"/>
    </source>
</evidence>
<keyword evidence="2" id="KW-0407">Ion channel</keyword>
<evidence type="ECO:0000256" key="1">
    <source>
        <dbReference type="SAM" id="MobiDB-lite"/>
    </source>
</evidence>
<keyword evidence="2" id="KW-0406">Ion transport</keyword>
<name>G9K6Y3_MUSPF</name>
<proteinExistence type="evidence at transcript level"/>
<dbReference type="EMBL" id="JP012060">
    <property type="protein sequence ID" value="AES00658.1"/>
    <property type="molecule type" value="mRNA"/>
</dbReference>
<protein>
    <submittedName>
        <fullName evidence="2">Potassium channel tetramerisation domain containing 2</fullName>
    </submittedName>
</protein>
<feature type="compositionally biased region" description="Low complexity" evidence="1">
    <location>
        <begin position="9"/>
        <end position="24"/>
    </location>
</feature>
<sequence length="73" mass="7060">GGGERKGAPSRAAPAAEATPGRSASRPTARPGLLVRGATRVDTRSGGGKTGQPADIGPGVPKPHSPSPTPAAQ</sequence>
<organism evidence="2">
    <name type="scientific">Mustela putorius furo</name>
    <name type="common">European domestic ferret</name>
    <name type="synonym">Mustela furo</name>
    <dbReference type="NCBI Taxonomy" id="9669"/>
    <lineage>
        <taxon>Eukaryota</taxon>
        <taxon>Metazoa</taxon>
        <taxon>Chordata</taxon>
        <taxon>Craniata</taxon>
        <taxon>Vertebrata</taxon>
        <taxon>Euteleostomi</taxon>
        <taxon>Mammalia</taxon>
        <taxon>Eutheria</taxon>
        <taxon>Laurasiatheria</taxon>
        <taxon>Carnivora</taxon>
        <taxon>Caniformia</taxon>
        <taxon>Musteloidea</taxon>
        <taxon>Mustelidae</taxon>
        <taxon>Mustelinae</taxon>
        <taxon>Mustela</taxon>
    </lineage>
</organism>
<feature type="non-terminal residue" evidence="2">
    <location>
        <position position="73"/>
    </location>
</feature>
<feature type="non-terminal residue" evidence="2">
    <location>
        <position position="1"/>
    </location>
</feature>
<feature type="region of interest" description="Disordered" evidence="1">
    <location>
        <begin position="1"/>
        <end position="73"/>
    </location>
</feature>
<reference evidence="2" key="1">
    <citation type="journal article" date="2013" name="J. Virol.">
        <title>Sequencing, annotation, and characterization of the influenza ferret infectome.</title>
        <authorList>
            <person name="Leon A.J."/>
            <person name="Banner D."/>
            <person name="Xu L."/>
            <person name="Ran L."/>
            <person name="Peng Z."/>
            <person name="Yi K."/>
            <person name="Chen C."/>
            <person name="Xu F."/>
            <person name="Huang J."/>
            <person name="Zhao Z."/>
            <person name="Lin Z."/>
            <person name="Huang S.H."/>
            <person name="Fang Y."/>
            <person name="Kelvin A.A."/>
            <person name="Ross T.M."/>
            <person name="Farooqui A."/>
            <person name="Kelvin D.J."/>
        </authorList>
    </citation>
    <scope>NUCLEOTIDE SEQUENCE</scope>
    <source>
        <tissue evidence="2">Lungs</tissue>
    </source>
</reference>
<accession>G9K6Y3</accession>
<feature type="compositionally biased region" description="Pro residues" evidence="1">
    <location>
        <begin position="60"/>
        <end position="73"/>
    </location>
</feature>
<dbReference type="AlphaFoldDB" id="G9K6Y3"/>
<dbReference type="GO" id="GO:0034220">
    <property type="term" value="P:monoatomic ion transmembrane transport"/>
    <property type="evidence" value="ECO:0007669"/>
    <property type="project" value="UniProtKB-KW"/>
</dbReference>
<keyword evidence="2" id="KW-0813">Transport</keyword>